<organism evidence="2 3">
    <name type="scientific">Candidatus Kerfeldbacteria bacterium CG15_BIG_FIL_POST_REV_8_21_14_020_45_12</name>
    <dbReference type="NCBI Taxonomy" id="2014247"/>
    <lineage>
        <taxon>Bacteria</taxon>
        <taxon>Candidatus Kerfeldiibacteriota</taxon>
    </lineage>
</organism>
<protein>
    <submittedName>
        <fullName evidence="2">NADPH-dependent FMN reductase</fullName>
    </submittedName>
</protein>
<evidence type="ECO:0000259" key="1">
    <source>
        <dbReference type="Pfam" id="PF03358"/>
    </source>
</evidence>
<proteinExistence type="predicted"/>
<evidence type="ECO:0000313" key="2">
    <source>
        <dbReference type="EMBL" id="PIW37322.1"/>
    </source>
</evidence>
<dbReference type="PANTHER" id="PTHR30543:SF21">
    <property type="entry name" value="NAD(P)H-DEPENDENT FMN REDUCTASE LOT6"/>
    <property type="match status" value="1"/>
</dbReference>
<dbReference type="AlphaFoldDB" id="A0A2M7H517"/>
<accession>A0A2M7H517</accession>
<gene>
    <name evidence="2" type="ORF">COW24_00685</name>
</gene>
<dbReference type="GO" id="GO:0010181">
    <property type="term" value="F:FMN binding"/>
    <property type="evidence" value="ECO:0007669"/>
    <property type="project" value="TreeGrafter"/>
</dbReference>
<dbReference type="PANTHER" id="PTHR30543">
    <property type="entry name" value="CHROMATE REDUCTASE"/>
    <property type="match status" value="1"/>
</dbReference>
<name>A0A2M7H517_9BACT</name>
<dbReference type="GO" id="GO:0005829">
    <property type="term" value="C:cytosol"/>
    <property type="evidence" value="ECO:0007669"/>
    <property type="project" value="TreeGrafter"/>
</dbReference>
<feature type="domain" description="NADPH-dependent FMN reductase-like" evidence="1">
    <location>
        <begin position="1"/>
        <end position="139"/>
    </location>
</feature>
<comment type="caution">
    <text evidence="2">The sequence shown here is derived from an EMBL/GenBank/DDBJ whole genome shotgun (WGS) entry which is preliminary data.</text>
</comment>
<dbReference type="InterPro" id="IPR029039">
    <property type="entry name" value="Flavoprotein-like_sf"/>
</dbReference>
<dbReference type="Gene3D" id="3.40.50.360">
    <property type="match status" value="1"/>
</dbReference>
<dbReference type="SUPFAM" id="SSF52218">
    <property type="entry name" value="Flavoproteins"/>
    <property type="match status" value="1"/>
</dbReference>
<dbReference type="GO" id="GO:0016491">
    <property type="term" value="F:oxidoreductase activity"/>
    <property type="evidence" value="ECO:0007669"/>
    <property type="project" value="InterPro"/>
</dbReference>
<dbReference type="Pfam" id="PF03358">
    <property type="entry name" value="FMN_red"/>
    <property type="match status" value="1"/>
</dbReference>
<dbReference type="InterPro" id="IPR005025">
    <property type="entry name" value="FMN_Rdtase-like_dom"/>
</dbReference>
<dbReference type="EMBL" id="PFGC01000010">
    <property type="protein sequence ID" value="PIW37322.1"/>
    <property type="molecule type" value="Genomic_DNA"/>
</dbReference>
<dbReference type="InterPro" id="IPR050712">
    <property type="entry name" value="NAD(P)H-dep_reductase"/>
</dbReference>
<reference evidence="2 3" key="1">
    <citation type="submission" date="2017-09" db="EMBL/GenBank/DDBJ databases">
        <title>Depth-based differentiation of microbial function through sediment-hosted aquifers and enrichment of novel symbionts in the deep terrestrial subsurface.</title>
        <authorList>
            <person name="Probst A.J."/>
            <person name="Ladd B."/>
            <person name="Jarett J.K."/>
            <person name="Geller-Mcgrath D.E."/>
            <person name="Sieber C.M."/>
            <person name="Emerson J.B."/>
            <person name="Anantharaman K."/>
            <person name="Thomas B.C."/>
            <person name="Malmstrom R."/>
            <person name="Stieglmeier M."/>
            <person name="Klingl A."/>
            <person name="Woyke T."/>
            <person name="Ryan C.M."/>
            <person name="Banfield J.F."/>
        </authorList>
    </citation>
    <scope>NUCLEOTIDE SEQUENCE [LARGE SCALE GENOMIC DNA]</scope>
    <source>
        <strain evidence="2">CG15_BIG_FIL_POST_REV_8_21_14_020_45_12</strain>
    </source>
</reference>
<sequence length="176" mass="19479">MNIPIILGTGRVARESEKVARFVLTRTSKQGLDSPFIDVNDFATPVTVSSWEDHELVTKWQEVVTTADGFILVVPEYNHSYPGELKILLDKAKDEYQGKPIGVVAVSSGGLGGARVVESLLPVWNTLGLHHVNQPVYVSHVKELFDDNGEIAPEKESDLTLRVDKLIEEVKNYIAI</sequence>
<evidence type="ECO:0000313" key="3">
    <source>
        <dbReference type="Proteomes" id="UP000230292"/>
    </source>
</evidence>
<dbReference type="Proteomes" id="UP000230292">
    <property type="component" value="Unassembled WGS sequence"/>
</dbReference>